<evidence type="ECO:0000256" key="5">
    <source>
        <dbReference type="ARBA" id="ARBA00023242"/>
    </source>
</evidence>
<proteinExistence type="predicted"/>
<evidence type="ECO:0000313" key="10">
    <source>
        <dbReference type="Proteomes" id="UP000007494"/>
    </source>
</evidence>
<evidence type="ECO:0000313" key="9">
    <source>
        <dbReference type="EMBL" id="CEL64913.1"/>
    </source>
</evidence>
<feature type="region of interest" description="Disordered" evidence="6">
    <location>
        <begin position="747"/>
        <end position="789"/>
    </location>
</feature>
<dbReference type="eggNOG" id="ENOG502QZDG">
    <property type="taxonomic scope" value="Eukaryota"/>
</dbReference>
<dbReference type="OMA" id="VQWRAHM"/>
<feature type="compositionally biased region" description="Basic and acidic residues" evidence="6">
    <location>
        <begin position="343"/>
        <end position="355"/>
    </location>
</feature>
<evidence type="ECO:0000313" key="8">
    <source>
        <dbReference type="EMBL" id="CBZ50307.1"/>
    </source>
</evidence>
<dbReference type="OrthoDB" id="332928at2759"/>
<feature type="compositionally biased region" description="Gly residues" evidence="6">
    <location>
        <begin position="1524"/>
        <end position="1545"/>
    </location>
</feature>
<dbReference type="GO" id="GO:0005634">
    <property type="term" value="C:nucleus"/>
    <property type="evidence" value="ECO:0007669"/>
    <property type="project" value="UniProtKB-SubCell"/>
</dbReference>
<evidence type="ECO:0000256" key="2">
    <source>
        <dbReference type="ARBA" id="ARBA00023015"/>
    </source>
</evidence>
<feature type="region of interest" description="Disordered" evidence="6">
    <location>
        <begin position="1122"/>
        <end position="1208"/>
    </location>
</feature>
<keyword evidence="4" id="KW-0804">Transcription</keyword>
<reference evidence="9" key="4">
    <citation type="journal article" date="2015" name="PLoS ONE">
        <title>Comprehensive Evaluation of Toxoplasma gondii VEG and Neospora caninum LIV Genomes with Tachyzoite Stage Transcriptome and Proteome Defines Novel Transcript Features.</title>
        <authorList>
            <person name="Ramaprasad A."/>
            <person name="Mourier T."/>
            <person name="Naeem R."/>
            <person name="Malas T.B."/>
            <person name="Moussa E."/>
            <person name="Panigrahi A."/>
            <person name="Vermont S.J."/>
            <person name="Otto T.D."/>
            <person name="Wastling J."/>
            <person name="Pain A."/>
        </authorList>
    </citation>
    <scope>NUCLEOTIDE SEQUENCE</scope>
    <source>
        <strain evidence="9">Liverpool</strain>
    </source>
</reference>
<sequence length="1707" mass="168012">MINLHQLFRVFSRVSSSPSDPSAPNASLASVPAVQTLSSFPTIQQDLLASLASASLPGPDSATMSSSPTSLLNSPFCGLQPASRKPSSLAFPSAQPKTPPHLPAAFPASALSTPPPSLQELLLSSPDLAAVALASLQKQQLRLALGTDKSGSCEEGRLEMHSLLPRKAMGEDAMWPWPADREGDGEPGATPGAELPLSLSSFLNASMAPQTSVARSAHLPSSDFSLPDETLRVANALSPALAENSDRSPSCGAAAAQAPRAFCSLHRPSACVPQDEGSRTLDGNPDAFPRRLTAALPSHPCRATVPGADAPEEVPASGVLTLVAPETPDATAKVESRCLSSKDGLRRSSADHGDAHLLSPPTGLTASAGGRLLTGPCTEATRTTTTSGSAAPDSSLPFSLFRVGDCEGAERALAILEAAPLNGFSFPAGTQSGLGCFAEGPDGTEKEGGALQGRAREVSLETGIAVESCAAEAGRRGHGDRDGEAEASLLVSASRNGTSKDVAGDGGELECGRDDRIEVAEAVAPHVAEMDALAEVGNDSNSLECSAAIEGSEGPFQRTAPPYVAPVAPAVCPSAASAIQSSVDLWREGTSVGKLETEAAGRPLDAGTASLKAALWDATRLAAPAAVPSASTSEAPAESHPARQELVLQDERDSAHPLFASFSSRSSSAAAVPAGAAAGIASPFPSSKTPKAGASEPGLLPEHGELANGSRAGRSSLCLPAASPSSLSLQDGFSEGVPSLARAEAPEAVADDVGRDGGSDTVGERGAAAPGSPSRHPSSSPSSLLPGSPGSLLLLLRNGHSGAAALVAAMQQRQAATDEGLPEETGAAVLAGAGESPTGAMRRPSRGEGAPVADGDRGSENAQIAAKSNGNSSDACATAREGGAASLSTSGASTNNPASSSTSIPSRYSSSPASSGVSITSSSTPPGLPTPRPGGGMSLAPSAASASPAAVDASNLQSLFLWGPQASPLQPGLPAEAPAASSCRSMGASGGLGTTGAPAAVAGLLQEAWGSGPFGEGGSADQLAAPAGPFGAATPASAAFHQQLLLLSAAFDQIGSSAFPGVGGDAFLGYGAPGAARPDALGISAAAAGGTPASLPVLLAAANAGVRAGGADQPDFLALLGGSSSHHVPGEPAGGVAPSTASAGHTRGLKRQYGQQTRGAPASQSANPISPNRPGEGAAQGPGGTAVAPGRATKKQRRGPAHSAAAVSAGASPGLLSVGGCPSAQGDAKGPSTEDFFLQQLQQSRNLVHGADSAAAVPGSAMTAPGSCGMTAPTSWPSMFSDCHTLSVNTGSPSPSLCNISHAGVIGGASASNPLGSFPSPACLPQLPETSSTSAGGLCEAQQTSAGGVAEATALGGGVSAISGHPNSRFPGSAGGGVGPGILNLSAVSQAANQTPCCPNSGTGALLSGSAAGTGLFFGGTPSSLQKASVYAGGDGNVSSSSGDAIAAAAILHLRTLQQLQELQRQFQQRPAGVLAPPVTPAAFLPAVAVRPSAGVGTAAPGTHSNLVCSSASPMPGAARSTGGPEGRGSGGDSGPSKRGNGGVSSGAQQFLLLQLKQTGSHSNAHSLGAQGNAATSSAGNCAPGGPGTQPHHPGVCYSPPKDVWRARITVDGRQHEQQFSVKRHGFEEARLLAVQWRAHMESLRLGGAAKNKGNAGASSASATTTSQASSHSPHQPQLKGGGAVVSGDPGVCDPTTGAGAVPTRGL</sequence>
<dbReference type="GO" id="GO:0003700">
    <property type="term" value="F:DNA-binding transcription factor activity"/>
    <property type="evidence" value="ECO:0007669"/>
    <property type="project" value="InterPro"/>
</dbReference>
<dbReference type="GeneID" id="13441333"/>
<evidence type="ECO:0000256" key="3">
    <source>
        <dbReference type="ARBA" id="ARBA00023125"/>
    </source>
</evidence>
<feature type="compositionally biased region" description="Low complexity" evidence="6">
    <location>
        <begin position="766"/>
        <end position="789"/>
    </location>
</feature>
<feature type="compositionally biased region" description="Low complexity" evidence="6">
    <location>
        <begin position="882"/>
        <end position="925"/>
    </location>
</feature>
<evidence type="ECO:0000256" key="6">
    <source>
        <dbReference type="SAM" id="MobiDB-lite"/>
    </source>
</evidence>
<feature type="region of interest" description="Disordered" evidence="6">
    <location>
        <begin position="333"/>
        <end position="370"/>
    </location>
</feature>
<keyword evidence="2" id="KW-0805">Transcription regulation</keyword>
<organism evidence="8 10">
    <name type="scientific">Neospora caninum (strain Liverpool)</name>
    <dbReference type="NCBI Taxonomy" id="572307"/>
    <lineage>
        <taxon>Eukaryota</taxon>
        <taxon>Sar</taxon>
        <taxon>Alveolata</taxon>
        <taxon>Apicomplexa</taxon>
        <taxon>Conoidasida</taxon>
        <taxon>Coccidia</taxon>
        <taxon>Eucoccidiorida</taxon>
        <taxon>Eimeriorina</taxon>
        <taxon>Sarcocystidae</taxon>
        <taxon>Neospora</taxon>
    </lineage>
</organism>
<protein>
    <submittedName>
        <fullName evidence="9">AP2 domain transcription factor AP2III-2</fullName>
    </submittedName>
</protein>
<dbReference type="GO" id="GO:0003677">
    <property type="term" value="F:DNA binding"/>
    <property type="evidence" value="ECO:0007669"/>
    <property type="project" value="UniProtKB-KW"/>
</dbReference>
<feature type="domain" description="AP2/ERF" evidence="7">
    <location>
        <begin position="1591"/>
        <end position="1642"/>
    </location>
</feature>
<reference evidence="10" key="3">
    <citation type="journal article" date="2012" name="PLoS Pathog.">
        <title>Comparative genomics of the apicomplexan parasites Toxoplasma gondii and Neospora caninum: Coccidia differing in host range and transmission strategy.</title>
        <authorList>
            <person name="Reid A.J."/>
            <person name="Vermont S.J."/>
            <person name="Cotton J.A."/>
            <person name="Harris D."/>
            <person name="Hill-Cawthorne G.A."/>
            <person name="Konen-Waisman S."/>
            <person name="Latham S.M."/>
            <person name="Mourier T."/>
            <person name="Norton R."/>
            <person name="Quail M.A."/>
            <person name="Sanders M."/>
            <person name="Shanmugam D."/>
            <person name="Sohal A."/>
            <person name="Wasmuth J.D."/>
            <person name="Brunk B."/>
            <person name="Grigg M.E."/>
            <person name="Howard J.C."/>
            <person name="Parkinson J."/>
            <person name="Roos D.S."/>
            <person name="Trees A.J."/>
            <person name="Berriman M."/>
            <person name="Pain A."/>
            <person name="Wastling J.M."/>
        </authorList>
    </citation>
    <scope>NUCLEOTIDE SEQUENCE [LARGE SCALE GENOMIC DNA]</scope>
    <source>
        <strain evidence="10">Liverpool</strain>
    </source>
</reference>
<evidence type="ECO:0000256" key="4">
    <source>
        <dbReference type="ARBA" id="ARBA00023163"/>
    </source>
</evidence>
<dbReference type="Proteomes" id="UP000007494">
    <property type="component" value="Chromosome III"/>
</dbReference>
<feature type="region of interest" description="Disordered" evidence="6">
    <location>
        <begin position="1649"/>
        <end position="1707"/>
    </location>
</feature>
<feature type="region of interest" description="Disordered" evidence="6">
    <location>
        <begin position="833"/>
        <end position="943"/>
    </location>
</feature>
<feature type="region of interest" description="Disordered" evidence="6">
    <location>
        <begin position="1507"/>
        <end position="1545"/>
    </location>
</feature>
<dbReference type="Pfam" id="PF00847">
    <property type="entry name" value="AP2"/>
    <property type="match status" value="1"/>
</dbReference>
<evidence type="ECO:0000256" key="1">
    <source>
        <dbReference type="ARBA" id="ARBA00004123"/>
    </source>
</evidence>
<accession>F0V982</accession>
<keyword evidence="10" id="KW-1185">Reference proteome</keyword>
<feature type="compositionally biased region" description="Low complexity" evidence="6">
    <location>
        <begin position="1649"/>
        <end position="1677"/>
    </location>
</feature>
<keyword evidence="5" id="KW-0539">Nucleus</keyword>
<reference evidence="8" key="1">
    <citation type="submission" date="2011-02" db="EMBL/GenBank/DDBJ databases">
        <authorList>
            <person name="Aslett M."/>
        </authorList>
    </citation>
    <scope>NUCLEOTIDE SEQUENCE</scope>
    <source>
        <strain evidence="8">Liverpool</strain>
    </source>
</reference>
<feature type="region of interest" description="Disordered" evidence="6">
    <location>
        <begin position="680"/>
        <end position="711"/>
    </location>
</feature>
<reference evidence="8" key="2">
    <citation type="submission" date="2011-03" db="EMBL/GenBank/DDBJ databases">
        <title>Comparative genomics and transcriptomics of Neospora caninum and Toxoplasma gondii.</title>
        <authorList>
            <person name="Reid A.J."/>
            <person name="Sohal A."/>
            <person name="Harris D."/>
            <person name="Quail M."/>
            <person name="Sanders M."/>
            <person name="Berriman M."/>
            <person name="Wastling J.M."/>
            <person name="Pain A."/>
        </authorList>
    </citation>
    <scope>NUCLEOTIDE SEQUENCE</scope>
    <source>
        <strain evidence="8">Liverpool</strain>
    </source>
</reference>
<feature type="compositionally biased region" description="Polar residues" evidence="6">
    <location>
        <begin position="1153"/>
        <end position="1170"/>
    </location>
</feature>
<gene>
    <name evidence="9" type="ORF">BN1204_007810</name>
    <name evidence="8" type="ORF">NCLIV_007810</name>
</gene>
<name>F0V982_NEOCL</name>
<feature type="region of interest" description="Disordered" evidence="6">
    <location>
        <begin position="1562"/>
        <end position="1599"/>
    </location>
</feature>
<dbReference type="InParanoid" id="F0V982"/>
<dbReference type="VEuPathDB" id="ToxoDB:NCLIV_007810"/>
<dbReference type="Gene3D" id="1.20.5.2050">
    <property type="match status" value="1"/>
</dbReference>
<feature type="compositionally biased region" description="Polar residues" evidence="6">
    <location>
        <begin position="860"/>
        <end position="875"/>
    </location>
</feature>
<keyword evidence="3" id="KW-0238">DNA-binding</keyword>
<evidence type="ECO:0000259" key="7">
    <source>
        <dbReference type="Pfam" id="PF00847"/>
    </source>
</evidence>
<comment type="subcellular location">
    <subcellularLocation>
        <location evidence="1">Nucleus</location>
    </subcellularLocation>
</comment>
<dbReference type="RefSeq" id="XP_003880341.1">
    <property type="nucleotide sequence ID" value="XM_003880292.1"/>
</dbReference>
<dbReference type="EMBL" id="FR823383">
    <property type="protein sequence ID" value="CBZ50307.1"/>
    <property type="molecule type" value="Genomic_DNA"/>
</dbReference>
<dbReference type="EMBL" id="LN714477">
    <property type="protein sequence ID" value="CEL64913.1"/>
    <property type="molecule type" value="Genomic_DNA"/>
</dbReference>
<dbReference type="InterPro" id="IPR001471">
    <property type="entry name" value="AP2/ERF_dom"/>
</dbReference>